<dbReference type="EMBL" id="AMBO01000091">
    <property type="protein sequence ID" value="EKD05439.1"/>
    <property type="molecule type" value="Genomic_DNA"/>
</dbReference>
<reference evidence="1 2" key="1">
    <citation type="journal article" date="2012" name="Eukaryot. Cell">
        <title>Genome sequence of the Trichosporon asahii environmental strain CBS 8904.</title>
        <authorList>
            <person name="Yang R.Y."/>
            <person name="Li H.T."/>
            <person name="Zhu H."/>
            <person name="Zhou G.P."/>
            <person name="Wang M."/>
            <person name="Wang L."/>
        </authorList>
    </citation>
    <scope>NUCLEOTIDE SEQUENCE [LARGE SCALE GENOMIC DNA]</scope>
    <source>
        <strain evidence="1 2">CBS 8904</strain>
    </source>
</reference>
<proteinExistence type="predicted"/>
<dbReference type="InParanoid" id="K1WXL7"/>
<dbReference type="HOGENOM" id="CLU_631913_0_0_1"/>
<accession>K1WXL7</accession>
<protein>
    <submittedName>
        <fullName evidence="1">Uncharacterized protein</fullName>
    </submittedName>
</protein>
<sequence>MAERVSLSYENFPHIWEEIIEHAHSDVIWKVRQVSRALCHAVDGWVRHLMLLEPPSVMEADDPWLGESDNARLMYRVDNLAGWVEGWAVDGRYGHGLRRTFDSLQVLEHCGPGSNEEYKLACNEEDKVKEYGAKSPFSRRFKLSQMTKTIDVVGYLRPDYIDPRLLVEPLYYFQRLKTVRLILRNGMFTPYIAFPADTVVLFPSVLGLAANKSHPSYVEGRAITGEDRKDVIPWPTPRPPPFPSLLDSLMPTLYPFPHSDVPERVSRIVINLYGRSANPGDSFHILYTLRPAVRDVVIILPPYASIDDNEGSYYDPPDAFDPWDLVPVLCSPWARYTIVGADTVRAGCARAIRAAVRQSTLETVFGDVDYSLNTRRGPKLNKSVRAEHQRHAEELRARECRLLRSRYPDLDLTLPCVSLADKLKGRMDRLEFLTLQEYRARVGDEDAALHATVTYEDSDIERRRHTLLQRLRSLTPPIS</sequence>
<gene>
    <name evidence="1" type="ORF">A1Q2_00200</name>
</gene>
<dbReference type="AlphaFoldDB" id="K1WXL7"/>
<evidence type="ECO:0000313" key="1">
    <source>
        <dbReference type="EMBL" id="EKD05439.1"/>
    </source>
</evidence>
<dbReference type="Proteomes" id="UP000006757">
    <property type="component" value="Unassembled WGS sequence"/>
</dbReference>
<comment type="caution">
    <text evidence="1">The sequence shown here is derived from an EMBL/GenBank/DDBJ whole genome shotgun (WGS) entry which is preliminary data.</text>
</comment>
<evidence type="ECO:0000313" key="2">
    <source>
        <dbReference type="Proteomes" id="UP000006757"/>
    </source>
</evidence>
<keyword evidence="2" id="KW-1185">Reference proteome</keyword>
<name>K1WXL7_TRIAC</name>
<organism evidence="1 2">
    <name type="scientific">Trichosporon asahii var. asahii (strain CBS 8904)</name>
    <name type="common">Yeast</name>
    <dbReference type="NCBI Taxonomy" id="1220162"/>
    <lineage>
        <taxon>Eukaryota</taxon>
        <taxon>Fungi</taxon>
        <taxon>Dikarya</taxon>
        <taxon>Basidiomycota</taxon>
        <taxon>Agaricomycotina</taxon>
        <taxon>Tremellomycetes</taxon>
        <taxon>Trichosporonales</taxon>
        <taxon>Trichosporonaceae</taxon>
        <taxon>Trichosporon</taxon>
    </lineage>
</organism>